<dbReference type="Proteomes" id="UP000503540">
    <property type="component" value="Chromosome"/>
</dbReference>
<dbReference type="InterPro" id="IPR032710">
    <property type="entry name" value="NTF2-like_dom_sf"/>
</dbReference>
<reference evidence="1 2" key="1">
    <citation type="journal article" date="2019" name="ACS Chem. Biol.">
        <title>Identification and Mobilization of a Cryptic Antibiotic Biosynthesis Gene Locus from a Human-Pathogenic Nocardia Isolate.</title>
        <authorList>
            <person name="Herisse M."/>
            <person name="Ishida K."/>
            <person name="Porter J.L."/>
            <person name="Howden B."/>
            <person name="Hertweck C."/>
            <person name="Stinear T.P."/>
            <person name="Pidot S.J."/>
        </authorList>
    </citation>
    <scope>NUCLEOTIDE SEQUENCE [LARGE SCALE GENOMIC DNA]</scope>
    <source>
        <strain evidence="1 2">AUSMDU00012717</strain>
    </source>
</reference>
<gene>
    <name evidence="1" type="ORF">F5544_03900</name>
</gene>
<name>A0A6G9Y6C9_9NOCA</name>
<accession>A0A6G9Y6C9</accession>
<proteinExistence type="predicted"/>
<sequence length="141" mass="15186">MATETDVVAAFCAAARHNDVDGMVAALAPDAELISPLSSRIVIRGRDDLRIALGVIYGSLTDLRWTEFIGSGSTRVAVSEAGIGRFGITDAMIIELAEDGRIRRIRPHLRPWLGTTVFALLGAAKLGRYPGLMRRALRPDG</sequence>
<dbReference type="EMBL" id="CP046172">
    <property type="protein sequence ID" value="QIS08694.1"/>
    <property type="molecule type" value="Genomic_DNA"/>
</dbReference>
<keyword evidence="2" id="KW-1185">Reference proteome</keyword>
<dbReference type="RefSeq" id="WP_174867265.1">
    <property type="nucleotide sequence ID" value="NZ_CP046172.1"/>
</dbReference>
<evidence type="ECO:0000313" key="1">
    <source>
        <dbReference type="EMBL" id="QIS08694.1"/>
    </source>
</evidence>
<dbReference type="SUPFAM" id="SSF54427">
    <property type="entry name" value="NTF2-like"/>
    <property type="match status" value="1"/>
</dbReference>
<organism evidence="1 2">
    <name type="scientific">Nocardia arthritidis</name>
    <dbReference type="NCBI Taxonomy" id="228602"/>
    <lineage>
        <taxon>Bacteria</taxon>
        <taxon>Bacillati</taxon>
        <taxon>Actinomycetota</taxon>
        <taxon>Actinomycetes</taxon>
        <taxon>Mycobacteriales</taxon>
        <taxon>Nocardiaceae</taxon>
        <taxon>Nocardia</taxon>
    </lineage>
</organism>
<dbReference type="KEGG" id="nah:F5544_03900"/>
<dbReference type="AlphaFoldDB" id="A0A6G9Y6C9"/>
<evidence type="ECO:0000313" key="2">
    <source>
        <dbReference type="Proteomes" id="UP000503540"/>
    </source>
</evidence>
<dbReference type="Gene3D" id="3.10.450.50">
    <property type="match status" value="1"/>
</dbReference>
<protein>
    <submittedName>
        <fullName evidence="1">Nuclear transport factor 2 family protein</fullName>
    </submittedName>
</protein>